<evidence type="ECO:0000256" key="5">
    <source>
        <dbReference type="ARBA" id="ARBA00010871"/>
    </source>
</evidence>
<dbReference type="PANTHER" id="PTHR23132:SF25">
    <property type="entry name" value="D-ALANINE--D-ALANINE LIGASE A"/>
    <property type="match status" value="1"/>
</dbReference>
<evidence type="ECO:0000256" key="22">
    <source>
        <dbReference type="HAMAP-Rule" id="MF_00047"/>
    </source>
</evidence>
<feature type="binding site" evidence="24">
    <location>
        <begin position="338"/>
        <end position="339"/>
    </location>
    <ligand>
        <name>ATP</name>
        <dbReference type="ChEBI" id="CHEBI:30616"/>
    </ligand>
</feature>
<dbReference type="Pfam" id="PF07478">
    <property type="entry name" value="Dala_Dala_lig_C"/>
    <property type="match status" value="1"/>
</dbReference>
<evidence type="ECO:0000256" key="15">
    <source>
        <dbReference type="ARBA" id="ARBA00023211"/>
    </source>
</evidence>
<dbReference type="FunFam" id="3.30.1490.20:FF:000007">
    <property type="entry name" value="D-alanine--D-alanine ligase"/>
    <property type="match status" value="1"/>
</dbReference>
<keyword evidence="12 25" id="KW-0460">Magnesium</keyword>
<comment type="pathway">
    <text evidence="18">Glycan biosynthesis.</text>
</comment>
<sequence>MCSRWLSRVETHKPPLHRENSIARGRIVTCMSSRLLRLVVLYGGVSAEHDVSRVTAAHVLAAADQAKYDLVPIGIAKDGTWLRNDKASAAIADGTPLPDALEVAGTVVDPLTELRGHADEAITVVLPLLHGPHGEDGTIQGMLELFKLPYVGAGVLSSAVCMDKAMAKIVAAQAGIPQCRWIEFRDGVDDPDTIVSRAVEELGLPVFVKPANLGSSVGITKAHDERELDSAINLALRYDNVVIIEENVTGREIEVAVLGDTAPETSVPGEIEPGSEFYDYEDKYVTGAARLVIPAVLPDDAIAEVRELAARTFTAMRCTGMARVDFFYEADGRGWLLNEVNTIPGFTPGSMYPKLWEATGVPYADLIDQLVTFALEVHRRRVGFSTEH</sequence>
<comment type="cofactor">
    <cofactor evidence="25">
        <name>Mg(2+)</name>
        <dbReference type="ChEBI" id="CHEBI:18420"/>
    </cofactor>
    <cofactor evidence="25">
        <name>Mn(2+)</name>
        <dbReference type="ChEBI" id="CHEBI:29035"/>
    </cofactor>
    <text evidence="25">Binds 2 magnesium or manganese ions per subunit.</text>
</comment>
<accession>A0A1H2KNQ8</accession>
<evidence type="ECO:0000256" key="19">
    <source>
        <dbReference type="ARBA" id="ARBA00068427"/>
    </source>
</evidence>
<evidence type="ECO:0000256" key="13">
    <source>
        <dbReference type="ARBA" id="ARBA00022960"/>
    </source>
</evidence>
<dbReference type="InterPro" id="IPR011127">
    <property type="entry name" value="Dala_Dala_lig_N"/>
</dbReference>
<dbReference type="SUPFAM" id="SSF52440">
    <property type="entry name" value="PreATP-grasp domain"/>
    <property type="match status" value="1"/>
</dbReference>
<dbReference type="GO" id="GO:0008360">
    <property type="term" value="P:regulation of cell shape"/>
    <property type="evidence" value="ECO:0007669"/>
    <property type="project" value="UniProtKB-KW"/>
</dbReference>
<evidence type="ECO:0000313" key="29">
    <source>
        <dbReference type="Proteomes" id="UP000183180"/>
    </source>
</evidence>
<comment type="pathway">
    <text evidence="4 22">Cell wall biogenesis; peptidoglycan biosynthesis.</text>
</comment>
<feature type="binding site" evidence="25">
    <location>
        <position position="339"/>
    </location>
    <ligand>
        <name>Mg(2+)</name>
        <dbReference type="ChEBI" id="CHEBI:18420"/>
        <label>1</label>
    </ligand>
</feature>
<dbReference type="SUPFAM" id="SSF56059">
    <property type="entry name" value="Glutathione synthetase ATP-binding domain-like"/>
    <property type="match status" value="1"/>
</dbReference>
<evidence type="ECO:0000256" key="7">
    <source>
        <dbReference type="ARBA" id="ARBA00022490"/>
    </source>
</evidence>
<dbReference type="Gene3D" id="3.30.1490.20">
    <property type="entry name" value="ATP-grasp fold, A domain"/>
    <property type="match status" value="1"/>
</dbReference>
<feature type="binding site" evidence="24">
    <location>
        <begin position="207"/>
        <end position="209"/>
    </location>
    <ligand>
        <name>ATP</name>
        <dbReference type="ChEBI" id="CHEBI:30616"/>
    </ligand>
</feature>
<dbReference type="GO" id="GO:0005524">
    <property type="term" value="F:ATP binding"/>
    <property type="evidence" value="ECO:0007669"/>
    <property type="project" value="UniProtKB-UniRule"/>
</dbReference>
<dbReference type="InterPro" id="IPR005905">
    <property type="entry name" value="D_ala_D_ala"/>
</dbReference>
<evidence type="ECO:0000313" key="28">
    <source>
        <dbReference type="EMBL" id="SDU70011.1"/>
    </source>
</evidence>
<keyword evidence="14 22" id="KW-0573">Peptidoglycan synthesis</keyword>
<keyword evidence="13 22" id="KW-0133">Cell shape</keyword>
<dbReference type="AlphaFoldDB" id="A0A1H2KNQ8"/>
<dbReference type="UniPathway" id="UPA00219"/>
<dbReference type="Gene3D" id="3.30.470.20">
    <property type="entry name" value="ATP-grasp fold, B domain"/>
    <property type="match status" value="1"/>
</dbReference>
<keyword evidence="8 22" id="KW-0436">Ligase</keyword>
<evidence type="ECO:0000256" key="25">
    <source>
        <dbReference type="PIRSR" id="PIRSR039102-3"/>
    </source>
</evidence>
<dbReference type="PROSITE" id="PS00844">
    <property type="entry name" value="DALA_DALA_LIGASE_2"/>
    <property type="match status" value="1"/>
</dbReference>
<comment type="subcellular location">
    <subcellularLocation>
        <location evidence="3 22">Cytoplasm</location>
    </subcellularLocation>
</comment>
<dbReference type="EMBL" id="FNLM01000034">
    <property type="protein sequence ID" value="SDU70011.1"/>
    <property type="molecule type" value="Genomic_DNA"/>
</dbReference>
<evidence type="ECO:0000256" key="1">
    <source>
        <dbReference type="ARBA" id="ARBA00001936"/>
    </source>
</evidence>
<dbReference type="PROSITE" id="PS50975">
    <property type="entry name" value="ATP_GRASP"/>
    <property type="match status" value="1"/>
</dbReference>
<dbReference type="GO" id="GO:0046872">
    <property type="term" value="F:metal ion binding"/>
    <property type="evidence" value="ECO:0007669"/>
    <property type="project" value="UniProtKB-KW"/>
</dbReference>
<dbReference type="GO" id="GO:0008716">
    <property type="term" value="F:D-alanine-D-alanine ligase activity"/>
    <property type="evidence" value="ECO:0007669"/>
    <property type="project" value="UniProtKB-UniRule"/>
</dbReference>
<dbReference type="HAMAP" id="MF_00047">
    <property type="entry name" value="Dala_Dala_lig"/>
    <property type="match status" value="1"/>
</dbReference>
<feature type="domain" description="ATP-grasp" evidence="27">
    <location>
        <begin position="168"/>
        <end position="372"/>
    </location>
</feature>
<dbReference type="PROSITE" id="PS00843">
    <property type="entry name" value="DALA_DALA_LIGASE_1"/>
    <property type="match status" value="1"/>
</dbReference>
<evidence type="ECO:0000256" key="14">
    <source>
        <dbReference type="ARBA" id="ARBA00022984"/>
    </source>
</evidence>
<evidence type="ECO:0000256" key="8">
    <source>
        <dbReference type="ARBA" id="ARBA00022598"/>
    </source>
</evidence>
<feature type="binding site" evidence="24">
    <location>
        <position position="164"/>
    </location>
    <ligand>
        <name>ATP</name>
        <dbReference type="ChEBI" id="CHEBI:30616"/>
    </ligand>
</feature>
<feature type="active site" evidence="23">
    <location>
        <position position="48"/>
    </location>
</feature>
<evidence type="ECO:0000256" key="21">
    <source>
        <dbReference type="ARBA" id="ARBA00077154"/>
    </source>
</evidence>
<dbReference type="EC" id="6.3.2.4" evidence="6 22"/>
<dbReference type="GO" id="GO:0071555">
    <property type="term" value="P:cell wall organization"/>
    <property type="evidence" value="ECO:0007669"/>
    <property type="project" value="UniProtKB-KW"/>
</dbReference>
<evidence type="ECO:0000256" key="12">
    <source>
        <dbReference type="ARBA" id="ARBA00022842"/>
    </source>
</evidence>
<dbReference type="InterPro" id="IPR013815">
    <property type="entry name" value="ATP_grasp_subdomain_1"/>
</dbReference>
<comment type="function">
    <text evidence="2 22">Cell wall formation.</text>
</comment>
<gene>
    <name evidence="22" type="primary">ddl</name>
    <name evidence="28" type="ORF">SAMN04488548_1343451</name>
</gene>
<dbReference type="FunFam" id="3.30.470.20:FF:000008">
    <property type="entry name" value="D-alanine--D-alanine ligase"/>
    <property type="match status" value="1"/>
</dbReference>
<dbReference type="NCBIfam" id="NF002378">
    <property type="entry name" value="PRK01372.1"/>
    <property type="match status" value="1"/>
</dbReference>
<evidence type="ECO:0000256" key="10">
    <source>
        <dbReference type="ARBA" id="ARBA00022741"/>
    </source>
</evidence>
<dbReference type="InterPro" id="IPR000291">
    <property type="entry name" value="D-Ala_lig_Van_CS"/>
</dbReference>
<comment type="cofactor">
    <cofactor evidence="1">
        <name>Mn(2+)</name>
        <dbReference type="ChEBI" id="CHEBI:29035"/>
    </cofactor>
</comment>
<feature type="binding site" evidence="25">
    <location>
        <position position="341"/>
    </location>
    <ligand>
        <name>Mg(2+)</name>
        <dbReference type="ChEBI" id="CHEBI:18420"/>
        <label>2</label>
    </ligand>
</feature>
<evidence type="ECO:0000256" key="26">
    <source>
        <dbReference type="PROSITE-ProRule" id="PRU00409"/>
    </source>
</evidence>
<dbReference type="InterPro" id="IPR016185">
    <property type="entry name" value="PreATP-grasp_dom_sf"/>
</dbReference>
<feature type="binding site" evidence="24">
    <location>
        <begin position="215"/>
        <end position="216"/>
    </location>
    <ligand>
        <name>ATP</name>
        <dbReference type="ChEBI" id="CHEBI:30616"/>
    </ligand>
</feature>
<dbReference type="PIRSF" id="PIRSF039102">
    <property type="entry name" value="Ddl/VanB"/>
    <property type="match status" value="1"/>
</dbReference>
<dbReference type="Pfam" id="PF01820">
    <property type="entry name" value="Dala_Dala_lig_N"/>
    <property type="match status" value="1"/>
</dbReference>
<protein>
    <recommendedName>
        <fullName evidence="19 22">D-alanine--D-alanine ligase</fullName>
        <ecNumber evidence="6 22">6.3.2.4</ecNumber>
    </recommendedName>
    <alternativeName>
        <fullName evidence="21 22">D-Ala-D-Ala ligase</fullName>
    </alternativeName>
    <alternativeName>
        <fullName evidence="20 22">D-alanylalanine synthetase</fullName>
    </alternativeName>
</protein>
<dbReference type="STRING" id="158898.SAMN04488548_1343451"/>
<dbReference type="Proteomes" id="UP000183180">
    <property type="component" value="Unassembled WGS sequence"/>
</dbReference>
<comment type="similarity">
    <text evidence="5 22">Belongs to the D-alanine--D-alanine ligase family.</text>
</comment>
<feature type="active site" evidence="23">
    <location>
        <position position="350"/>
    </location>
</feature>
<dbReference type="GO" id="GO:0009252">
    <property type="term" value="P:peptidoglycan biosynthetic process"/>
    <property type="evidence" value="ECO:0007669"/>
    <property type="project" value="UniProtKB-UniRule"/>
</dbReference>
<organism evidence="28 29">
    <name type="scientific">Gordonia westfalica</name>
    <dbReference type="NCBI Taxonomy" id="158898"/>
    <lineage>
        <taxon>Bacteria</taxon>
        <taxon>Bacillati</taxon>
        <taxon>Actinomycetota</taxon>
        <taxon>Actinomycetes</taxon>
        <taxon>Mycobacteriales</taxon>
        <taxon>Gordoniaceae</taxon>
        <taxon>Gordonia</taxon>
    </lineage>
</organism>
<evidence type="ECO:0000256" key="6">
    <source>
        <dbReference type="ARBA" id="ARBA00012216"/>
    </source>
</evidence>
<evidence type="ECO:0000256" key="23">
    <source>
        <dbReference type="PIRSR" id="PIRSR039102-1"/>
    </source>
</evidence>
<evidence type="ECO:0000256" key="18">
    <source>
        <dbReference type="ARBA" id="ARBA00060592"/>
    </source>
</evidence>
<evidence type="ECO:0000256" key="2">
    <source>
        <dbReference type="ARBA" id="ARBA00003921"/>
    </source>
</evidence>
<evidence type="ECO:0000256" key="16">
    <source>
        <dbReference type="ARBA" id="ARBA00023316"/>
    </source>
</evidence>
<dbReference type="NCBIfam" id="NF002528">
    <property type="entry name" value="PRK01966.1-4"/>
    <property type="match status" value="1"/>
</dbReference>
<evidence type="ECO:0000256" key="24">
    <source>
        <dbReference type="PIRSR" id="PIRSR039102-2"/>
    </source>
</evidence>
<evidence type="ECO:0000256" key="3">
    <source>
        <dbReference type="ARBA" id="ARBA00004496"/>
    </source>
</evidence>
<comment type="catalytic activity">
    <reaction evidence="17 22">
        <text>2 D-alanine + ATP = D-alanyl-D-alanine + ADP + phosphate + H(+)</text>
        <dbReference type="Rhea" id="RHEA:11224"/>
        <dbReference type="ChEBI" id="CHEBI:15378"/>
        <dbReference type="ChEBI" id="CHEBI:30616"/>
        <dbReference type="ChEBI" id="CHEBI:43474"/>
        <dbReference type="ChEBI" id="CHEBI:57416"/>
        <dbReference type="ChEBI" id="CHEBI:57822"/>
        <dbReference type="ChEBI" id="CHEBI:456216"/>
        <dbReference type="EC" id="6.3.2.4"/>
    </reaction>
</comment>
<evidence type="ECO:0000256" key="20">
    <source>
        <dbReference type="ARBA" id="ARBA00076288"/>
    </source>
</evidence>
<dbReference type="NCBIfam" id="TIGR01205">
    <property type="entry name" value="D_ala_D_alaTIGR"/>
    <property type="match status" value="1"/>
</dbReference>
<feature type="active site" evidence="23">
    <location>
        <position position="215"/>
    </location>
</feature>
<evidence type="ECO:0000256" key="4">
    <source>
        <dbReference type="ARBA" id="ARBA00004752"/>
    </source>
</evidence>
<keyword evidence="11 26" id="KW-0067">ATP-binding</keyword>
<dbReference type="PANTHER" id="PTHR23132">
    <property type="entry name" value="D-ALANINE--D-ALANINE LIGASE"/>
    <property type="match status" value="1"/>
</dbReference>
<feature type="binding site" evidence="25">
    <location>
        <position position="325"/>
    </location>
    <ligand>
        <name>Mg(2+)</name>
        <dbReference type="ChEBI" id="CHEBI:18420"/>
        <label>1</label>
    </ligand>
</feature>
<evidence type="ECO:0000256" key="11">
    <source>
        <dbReference type="ARBA" id="ARBA00022840"/>
    </source>
</evidence>
<keyword evidence="10 24" id="KW-0547">Nucleotide-binding</keyword>
<proteinExistence type="inferred from homology"/>
<evidence type="ECO:0000256" key="9">
    <source>
        <dbReference type="ARBA" id="ARBA00022723"/>
    </source>
</evidence>
<keyword evidence="15 25" id="KW-0464">Manganese</keyword>
<dbReference type="InterPro" id="IPR011095">
    <property type="entry name" value="Dala_Dala_lig_C"/>
</dbReference>
<dbReference type="GO" id="GO:0005829">
    <property type="term" value="C:cytosol"/>
    <property type="evidence" value="ECO:0007669"/>
    <property type="project" value="TreeGrafter"/>
</dbReference>
<evidence type="ECO:0000259" key="27">
    <source>
        <dbReference type="PROSITE" id="PS50975"/>
    </source>
</evidence>
<reference evidence="28 29" key="1">
    <citation type="submission" date="2016-10" db="EMBL/GenBank/DDBJ databases">
        <authorList>
            <person name="de Groot N.N."/>
        </authorList>
    </citation>
    <scope>NUCLEOTIDE SEQUENCE [LARGE SCALE GENOMIC DNA]</scope>
    <source>
        <strain evidence="28 29">DSM 44215</strain>
    </source>
</reference>
<keyword evidence="9 25" id="KW-0479">Metal-binding</keyword>
<dbReference type="InterPro" id="IPR011761">
    <property type="entry name" value="ATP-grasp"/>
</dbReference>
<dbReference type="Gene3D" id="3.40.50.20">
    <property type="match status" value="1"/>
</dbReference>
<name>A0A1H2KNQ8_9ACTN</name>
<feature type="binding site" evidence="24">
    <location>
        <begin position="245"/>
        <end position="252"/>
    </location>
    <ligand>
        <name>ATP</name>
        <dbReference type="ChEBI" id="CHEBI:30616"/>
    </ligand>
</feature>
<feature type="binding site" evidence="25">
    <location>
        <position position="339"/>
    </location>
    <ligand>
        <name>Mg(2+)</name>
        <dbReference type="ChEBI" id="CHEBI:18420"/>
        <label>2</label>
    </ligand>
</feature>
<keyword evidence="16 22" id="KW-0961">Cell wall biogenesis/degradation</keyword>
<evidence type="ECO:0000256" key="17">
    <source>
        <dbReference type="ARBA" id="ARBA00047614"/>
    </source>
</evidence>
<keyword evidence="7 22" id="KW-0963">Cytoplasm</keyword>